<gene>
    <name evidence="1" type="ORF">FN960_10390</name>
</gene>
<dbReference type="PANTHER" id="PTHR38451:SF1">
    <property type="entry name" value="TRNA (ADENINE(22)-N(1))-METHYLTRANSFERASE"/>
    <property type="match status" value="1"/>
</dbReference>
<dbReference type="RefSeq" id="WP_143848638.1">
    <property type="nucleotide sequence ID" value="NZ_VLXZ01000005.1"/>
</dbReference>
<comment type="caution">
    <text evidence="1">The sequence shown here is derived from an EMBL/GenBank/DDBJ whole genome shotgun (WGS) entry which is preliminary data.</text>
</comment>
<keyword evidence="1" id="KW-0808">Transferase</keyword>
<proteinExistence type="predicted"/>
<keyword evidence="1" id="KW-0489">Methyltransferase</keyword>
<dbReference type="InterPro" id="IPR029063">
    <property type="entry name" value="SAM-dependent_MTases_sf"/>
</dbReference>
<dbReference type="Gene3D" id="1.10.287.1890">
    <property type="match status" value="1"/>
</dbReference>
<dbReference type="Proteomes" id="UP000318521">
    <property type="component" value="Unassembled WGS sequence"/>
</dbReference>
<reference evidence="1 2" key="1">
    <citation type="submission" date="2019-07" db="EMBL/GenBank/DDBJ databases">
        <authorList>
            <person name="Park Y.J."/>
            <person name="Jeong S.E."/>
            <person name="Jung H.S."/>
        </authorList>
    </citation>
    <scope>NUCLEOTIDE SEQUENCE [LARGE SCALE GENOMIC DNA]</scope>
    <source>
        <strain evidence="2">P16(2019)</strain>
    </source>
</reference>
<protein>
    <submittedName>
        <fullName evidence="1">tRNA (Adenine(22)-N(1))-methyltransferase TrmK</fullName>
    </submittedName>
</protein>
<dbReference type="SUPFAM" id="SSF53335">
    <property type="entry name" value="S-adenosyl-L-methionine-dependent methyltransferases"/>
    <property type="match status" value="1"/>
</dbReference>
<dbReference type="AlphaFoldDB" id="A0A553ZZ80"/>
<dbReference type="InterPro" id="IPR006901">
    <property type="entry name" value="TrmK"/>
</dbReference>
<dbReference type="GO" id="GO:0160105">
    <property type="term" value="F:tRNA (adenine(22)-N1)-methyltransferase activity"/>
    <property type="evidence" value="ECO:0007669"/>
    <property type="project" value="InterPro"/>
</dbReference>
<dbReference type="GO" id="GO:0032259">
    <property type="term" value="P:methylation"/>
    <property type="evidence" value="ECO:0007669"/>
    <property type="project" value="UniProtKB-KW"/>
</dbReference>
<organism evidence="1 2">
    <name type="scientific">Alkalicoccobacillus porphyridii</name>
    <dbReference type="NCBI Taxonomy" id="2597270"/>
    <lineage>
        <taxon>Bacteria</taxon>
        <taxon>Bacillati</taxon>
        <taxon>Bacillota</taxon>
        <taxon>Bacilli</taxon>
        <taxon>Bacillales</taxon>
        <taxon>Bacillaceae</taxon>
        <taxon>Alkalicoccobacillus</taxon>
    </lineage>
</organism>
<name>A0A553ZZ80_9BACI</name>
<dbReference type="PIRSF" id="PIRSF018637">
    <property type="entry name" value="TrmK"/>
    <property type="match status" value="1"/>
</dbReference>
<dbReference type="Pfam" id="PF04816">
    <property type="entry name" value="TrmK"/>
    <property type="match status" value="1"/>
</dbReference>
<evidence type="ECO:0000313" key="1">
    <source>
        <dbReference type="EMBL" id="TSB46744.1"/>
    </source>
</evidence>
<dbReference type="PANTHER" id="PTHR38451">
    <property type="entry name" value="TRNA (ADENINE(22)-N(1))-METHYLTRANSFERASE"/>
    <property type="match status" value="1"/>
</dbReference>
<accession>A0A553ZZ80</accession>
<evidence type="ECO:0000313" key="2">
    <source>
        <dbReference type="Proteomes" id="UP000318521"/>
    </source>
</evidence>
<dbReference type="OrthoDB" id="5881184at2"/>
<sequence length="245" mass="27255">MNEQQLSKRLACVAAHVSDLNMVADIGSDHAYLPSFLCLENPQVKAIAGEINEGPFQAAKSQVSQLGLTDRIDVRKGSGLDIMAPGEAEAVTIAGMGGGLIAAILEDGKEKLPGVTRLVLQPNNAARAVREWLLENQWMLLKEDIIDENNKIYEVLIAEPGLDQHRYQKDTEKKLLLGPHLMLEQNEAFIHKWTEEVENWKRVLVALEQGKEQEALQARKGMLIKKIEMVQEVLCNDTNNRPGCN</sequence>
<dbReference type="Gene3D" id="3.40.50.150">
    <property type="entry name" value="Vaccinia Virus protein VP39"/>
    <property type="match status" value="1"/>
</dbReference>
<keyword evidence="2" id="KW-1185">Reference proteome</keyword>
<dbReference type="EMBL" id="VLXZ01000005">
    <property type="protein sequence ID" value="TSB46744.1"/>
    <property type="molecule type" value="Genomic_DNA"/>
</dbReference>